<evidence type="ECO:0000256" key="1">
    <source>
        <dbReference type="SAM" id="MobiDB-lite"/>
    </source>
</evidence>
<name>A0A645CRA0_9ZZZZ</name>
<feature type="compositionally biased region" description="Basic and acidic residues" evidence="1">
    <location>
        <begin position="78"/>
        <end position="93"/>
    </location>
</feature>
<gene>
    <name evidence="2" type="ORF">SDC9_126476</name>
</gene>
<reference evidence="2" key="1">
    <citation type="submission" date="2019-08" db="EMBL/GenBank/DDBJ databases">
        <authorList>
            <person name="Kucharzyk K."/>
            <person name="Murdoch R.W."/>
            <person name="Higgins S."/>
            <person name="Loffler F."/>
        </authorList>
    </citation>
    <scope>NUCLEOTIDE SEQUENCE</scope>
</reference>
<proteinExistence type="predicted"/>
<organism evidence="2">
    <name type="scientific">bioreactor metagenome</name>
    <dbReference type="NCBI Taxonomy" id="1076179"/>
    <lineage>
        <taxon>unclassified sequences</taxon>
        <taxon>metagenomes</taxon>
        <taxon>ecological metagenomes</taxon>
    </lineage>
</organism>
<dbReference type="EMBL" id="VSSQ01029349">
    <property type="protein sequence ID" value="MPM79443.1"/>
    <property type="molecule type" value="Genomic_DNA"/>
</dbReference>
<evidence type="ECO:0000313" key="2">
    <source>
        <dbReference type="EMBL" id="MPM79443.1"/>
    </source>
</evidence>
<dbReference type="AlphaFoldDB" id="A0A645CRA0"/>
<accession>A0A645CRA0</accession>
<comment type="caution">
    <text evidence="2">The sequence shown here is derived from an EMBL/GenBank/DDBJ whole genome shotgun (WGS) entry which is preliminary data.</text>
</comment>
<feature type="region of interest" description="Disordered" evidence="1">
    <location>
        <begin position="78"/>
        <end position="101"/>
    </location>
</feature>
<protein>
    <submittedName>
        <fullName evidence="2">Uncharacterized protein</fullName>
    </submittedName>
</protein>
<dbReference type="PROSITE" id="PS51257">
    <property type="entry name" value="PROKAR_LIPOPROTEIN"/>
    <property type="match status" value="1"/>
</dbReference>
<sequence>MRQRAVAQLVEAAAEAFHPLIALPVFLQSCGRGHDSAIFLLPLCVFVGKMPDHIGHVGCLLFFRACGQAVDDIAREECKDDHDGDDRNRDGKIHSPIVCHV</sequence>